<dbReference type="AlphaFoldDB" id="A0A679JLQ7"/>
<evidence type="ECO:0000313" key="1">
    <source>
        <dbReference type="EMBL" id="CAA2106983.1"/>
    </source>
</evidence>
<gene>
    <name evidence="1" type="ORF">MBUL_03936</name>
</gene>
<sequence length="92" mass="9797">MGYHDTRFEAVGSGPAWVVGGAITPRHFRRAYGRAAVAAAIENGLMPEELSEVLGGRRVVEAFPVDGGESVSDYAHRAVAEMMVAYLSYAPA</sequence>
<reference evidence="1" key="1">
    <citation type="submission" date="2019-12" db="EMBL/GenBank/DDBJ databases">
        <authorList>
            <person name="Cremers G."/>
        </authorList>
    </citation>
    <scope>NUCLEOTIDE SEQUENCE</scope>
    <source>
        <strain evidence="1">Mbul1</strain>
    </source>
</reference>
<organism evidence="1">
    <name type="scientific">Methylobacterium bullatum</name>
    <dbReference type="NCBI Taxonomy" id="570505"/>
    <lineage>
        <taxon>Bacteria</taxon>
        <taxon>Pseudomonadati</taxon>
        <taxon>Pseudomonadota</taxon>
        <taxon>Alphaproteobacteria</taxon>
        <taxon>Hyphomicrobiales</taxon>
        <taxon>Methylobacteriaceae</taxon>
        <taxon>Methylobacterium</taxon>
    </lineage>
</organism>
<name>A0A679JLQ7_9HYPH</name>
<dbReference type="EMBL" id="LR743504">
    <property type="protein sequence ID" value="CAA2106983.1"/>
    <property type="molecule type" value="Genomic_DNA"/>
</dbReference>
<protein>
    <submittedName>
        <fullName evidence="1">Uncharacterized protein</fullName>
    </submittedName>
</protein>
<proteinExistence type="predicted"/>
<accession>A0A679JLQ7</accession>